<name>F1YYF6_9STRE</name>
<dbReference type="EMBL" id="AEUT02000001">
    <property type="protein sequence ID" value="EGE54614.1"/>
    <property type="molecule type" value="Genomic_DNA"/>
</dbReference>
<comment type="caution">
    <text evidence="1">The sequence shown here is derived from an EMBL/GenBank/DDBJ whole genome shotgun (WGS) entry which is preliminary data.</text>
</comment>
<dbReference type="AlphaFoldDB" id="F1YYF6"/>
<evidence type="ECO:0000313" key="1">
    <source>
        <dbReference type="EMBL" id="EGE54614.1"/>
    </source>
</evidence>
<dbReference type="eggNOG" id="COG1215">
    <property type="taxonomic scope" value="Bacteria"/>
</dbReference>
<accession>F1YYF6</accession>
<proteinExistence type="predicted"/>
<evidence type="ECO:0000313" key="2">
    <source>
        <dbReference type="Proteomes" id="UP000003732"/>
    </source>
</evidence>
<gene>
    <name evidence="1" type="ORF">SPB_0275</name>
</gene>
<dbReference type="InterPro" id="IPR029044">
    <property type="entry name" value="Nucleotide-diphossugar_trans"/>
</dbReference>
<dbReference type="SUPFAM" id="SSF53448">
    <property type="entry name" value="Nucleotide-diphospho-sugar transferases"/>
    <property type="match status" value="1"/>
</dbReference>
<dbReference type="Proteomes" id="UP000003732">
    <property type="component" value="Unassembled WGS sequence"/>
</dbReference>
<sequence length="362" mass="42954">MFVDSDNFLQENYIEQLLLTSIENNFDIVYSKLVNPDNNNIVLELQPFNLDHFYIENFIDSCSLIKRNIIGNIRYDDYLNYKKLEDYDFFMNLIILNNAIPGPCENTYLNYRVIDTSMSARDDLKYYYQVYSYILGKYFSYNPKLAQNALKINFERLYNLSNIDGQYENQKLTIYYTSENKPFFSQDSILEYDLKKSDKIKIEVPNDTTYIRIDLGELPSFYNDISLVNLSTNTSLIGIHSNGININNGMIFNEFDPQIIYDIKSIQLKNLELLYSRFNIANIYSDDYIGKILGEKITNYKEVVAERDLFLQNFSQTLTERDYYKNELEEMVVRYNSVTHSRRWTIPTKIINFFNKILQRKS</sequence>
<dbReference type="HOGENOM" id="CLU_047697_0_0_9"/>
<protein>
    <submittedName>
        <fullName evidence="1">Uncharacterized protein</fullName>
    </submittedName>
</protein>
<reference evidence="1 2" key="1">
    <citation type="submission" date="2011-02" db="EMBL/GenBank/DDBJ databases">
        <authorList>
            <person name="Stanhope M.J."/>
            <person name="Durkin A.S."/>
            <person name="Hostetler J."/>
            <person name="Kim M."/>
            <person name="Radune D."/>
            <person name="Singh I."/>
            <person name="Town C.D."/>
        </authorList>
    </citation>
    <scope>NUCLEOTIDE SEQUENCE [LARGE SCALE GENOMIC DNA]</scope>
    <source>
        <strain evidence="1 2">NCFD 2020</strain>
    </source>
</reference>
<organism evidence="1 2">
    <name type="scientific">Streptococcus parauberis NCFD 2020</name>
    <dbReference type="NCBI Taxonomy" id="873447"/>
    <lineage>
        <taxon>Bacteria</taxon>
        <taxon>Bacillati</taxon>
        <taxon>Bacillota</taxon>
        <taxon>Bacilli</taxon>
        <taxon>Lactobacillales</taxon>
        <taxon>Streptococcaceae</taxon>
        <taxon>Streptococcus</taxon>
    </lineage>
</organism>